<evidence type="ECO:0000313" key="1">
    <source>
        <dbReference type="EMBL" id="MBA4621441.1"/>
    </source>
</evidence>
<sequence>MASKMGISGGDPGGDGGPDFFFNFLVLGSTTGAPSGKTAEMERRLRRRLNSSTTVCGIKSRSIPWITPSGRTTSFGRITLARSTVISPESFLCCKLSLWLESVVWWAPTS</sequence>
<dbReference type="AlphaFoldDB" id="A0A7C9CLT6"/>
<dbReference type="EMBL" id="GISG01034004">
    <property type="protein sequence ID" value="MBA4621442.1"/>
    <property type="molecule type" value="Transcribed_RNA"/>
</dbReference>
<dbReference type="EMBL" id="GISG01034003">
    <property type="protein sequence ID" value="MBA4621441.1"/>
    <property type="molecule type" value="Transcribed_RNA"/>
</dbReference>
<protein>
    <submittedName>
        <fullName evidence="1">Uncharacterized protein</fullName>
    </submittedName>
</protein>
<reference evidence="1" key="1">
    <citation type="journal article" date="2013" name="J. Plant Res.">
        <title>Effect of fungi and light on seed germination of three Opuntia species from semiarid lands of central Mexico.</title>
        <authorList>
            <person name="Delgado-Sanchez P."/>
            <person name="Jimenez-Bremont J.F."/>
            <person name="Guerrero-Gonzalez Mde L."/>
            <person name="Flores J."/>
        </authorList>
    </citation>
    <scope>NUCLEOTIDE SEQUENCE</scope>
    <source>
        <tissue evidence="1">Cladode</tissue>
    </source>
</reference>
<accession>A0A7C9CLT6</accession>
<organism evidence="1">
    <name type="scientific">Opuntia streptacantha</name>
    <name type="common">Prickly pear cactus</name>
    <name type="synonym">Opuntia cardona</name>
    <dbReference type="NCBI Taxonomy" id="393608"/>
    <lineage>
        <taxon>Eukaryota</taxon>
        <taxon>Viridiplantae</taxon>
        <taxon>Streptophyta</taxon>
        <taxon>Embryophyta</taxon>
        <taxon>Tracheophyta</taxon>
        <taxon>Spermatophyta</taxon>
        <taxon>Magnoliopsida</taxon>
        <taxon>eudicotyledons</taxon>
        <taxon>Gunneridae</taxon>
        <taxon>Pentapetalae</taxon>
        <taxon>Caryophyllales</taxon>
        <taxon>Cactineae</taxon>
        <taxon>Cactaceae</taxon>
        <taxon>Opuntioideae</taxon>
        <taxon>Opuntia</taxon>
    </lineage>
</organism>
<name>A0A7C9CLT6_OPUST</name>
<reference evidence="1" key="2">
    <citation type="submission" date="2020-07" db="EMBL/GenBank/DDBJ databases">
        <authorList>
            <person name="Vera ALvarez R."/>
            <person name="Arias-Moreno D.M."/>
            <person name="Jimenez-Jacinto V."/>
            <person name="Jimenez-Bremont J.F."/>
            <person name="Swaminathan K."/>
            <person name="Moose S.P."/>
            <person name="Guerrero-Gonzalez M.L."/>
            <person name="Marino-Ramirez L."/>
            <person name="Landsman D."/>
            <person name="Rodriguez-Kessler M."/>
            <person name="Delgado-Sanchez P."/>
        </authorList>
    </citation>
    <scope>NUCLEOTIDE SEQUENCE</scope>
    <source>
        <tissue evidence="1">Cladode</tissue>
    </source>
</reference>
<proteinExistence type="predicted"/>